<dbReference type="PROSITE" id="PS51379">
    <property type="entry name" value="4FE4S_FER_2"/>
    <property type="match status" value="2"/>
</dbReference>
<evidence type="ECO:0000313" key="8">
    <source>
        <dbReference type="Proteomes" id="UP000807825"/>
    </source>
</evidence>
<dbReference type="GO" id="GO:0051539">
    <property type="term" value="F:4 iron, 4 sulfur cluster binding"/>
    <property type="evidence" value="ECO:0007669"/>
    <property type="project" value="UniProtKB-KW"/>
</dbReference>
<dbReference type="PANTHER" id="PTHR43177:SF9">
    <property type="entry name" value="PROTEIN NRFC"/>
    <property type="match status" value="1"/>
</dbReference>
<dbReference type="SUPFAM" id="SSF54862">
    <property type="entry name" value="4Fe-4S ferredoxins"/>
    <property type="match status" value="1"/>
</dbReference>
<dbReference type="Proteomes" id="UP000807825">
    <property type="component" value="Unassembled WGS sequence"/>
</dbReference>
<proteinExistence type="predicted"/>
<dbReference type="CDD" id="cd10551">
    <property type="entry name" value="PsrB"/>
    <property type="match status" value="1"/>
</dbReference>
<dbReference type="AlphaFoldDB" id="A0A9D6V2F2"/>
<dbReference type="EMBL" id="JACRDE010000229">
    <property type="protein sequence ID" value="MBI5249519.1"/>
    <property type="molecule type" value="Genomic_DNA"/>
</dbReference>
<evidence type="ECO:0000256" key="3">
    <source>
        <dbReference type="ARBA" id="ARBA00023004"/>
    </source>
</evidence>
<dbReference type="Pfam" id="PF13247">
    <property type="entry name" value="Fer4_11"/>
    <property type="match status" value="1"/>
</dbReference>
<feature type="domain" description="4Fe-4S ferredoxin-type" evidence="6">
    <location>
        <begin position="109"/>
        <end position="138"/>
    </location>
</feature>
<keyword evidence="4" id="KW-0411">Iron-sulfur</keyword>
<keyword evidence="2" id="KW-0479">Metal-binding</keyword>
<feature type="compositionally biased region" description="Polar residues" evidence="5">
    <location>
        <begin position="1"/>
        <end position="16"/>
    </location>
</feature>
<dbReference type="InterPro" id="IPR050954">
    <property type="entry name" value="ET_IronSulfur_Cluster-Binding"/>
</dbReference>
<evidence type="ECO:0000313" key="7">
    <source>
        <dbReference type="EMBL" id="MBI5249519.1"/>
    </source>
</evidence>
<feature type="region of interest" description="Disordered" evidence="5">
    <location>
        <begin position="1"/>
        <end position="28"/>
    </location>
</feature>
<dbReference type="Gene3D" id="3.30.70.20">
    <property type="match status" value="2"/>
</dbReference>
<organism evidence="7 8">
    <name type="scientific">Desulfomonile tiedjei</name>
    <dbReference type="NCBI Taxonomy" id="2358"/>
    <lineage>
        <taxon>Bacteria</taxon>
        <taxon>Pseudomonadati</taxon>
        <taxon>Thermodesulfobacteriota</taxon>
        <taxon>Desulfomonilia</taxon>
        <taxon>Desulfomonilales</taxon>
        <taxon>Desulfomonilaceae</taxon>
        <taxon>Desulfomonile</taxon>
    </lineage>
</organism>
<accession>A0A9D6V2F2</accession>
<keyword evidence="1" id="KW-0004">4Fe-4S</keyword>
<evidence type="ECO:0000256" key="5">
    <source>
        <dbReference type="SAM" id="MobiDB-lite"/>
    </source>
</evidence>
<dbReference type="Pfam" id="PF12797">
    <property type="entry name" value="Fer4_2"/>
    <property type="match status" value="1"/>
</dbReference>
<dbReference type="PROSITE" id="PS00198">
    <property type="entry name" value="4FE4S_FER_1"/>
    <property type="match status" value="1"/>
</dbReference>
<evidence type="ECO:0000256" key="4">
    <source>
        <dbReference type="ARBA" id="ARBA00023014"/>
    </source>
</evidence>
<dbReference type="InterPro" id="IPR017896">
    <property type="entry name" value="4Fe4S_Fe-S-bd"/>
</dbReference>
<evidence type="ECO:0000256" key="2">
    <source>
        <dbReference type="ARBA" id="ARBA00022723"/>
    </source>
</evidence>
<evidence type="ECO:0000259" key="6">
    <source>
        <dbReference type="PROSITE" id="PS51379"/>
    </source>
</evidence>
<keyword evidence="3" id="KW-0408">Iron</keyword>
<comment type="caution">
    <text evidence="7">The sequence shown here is derived from an EMBL/GenBank/DDBJ whole genome shotgun (WGS) entry which is preliminary data.</text>
</comment>
<protein>
    <submittedName>
        <fullName evidence="7">4Fe-4S dicluster domain-containing protein</fullName>
    </submittedName>
</protein>
<sequence>MSKTFVPQSGIIQSGANPGGQAQGTAPPKRWGMLVDQRRCIGCHSCTVACKSENNVPLGYWRSWVKGIQKGSFPDVGNMFLRRLCNQCETAPCVQVCPVQATVTRDEDGVVIMYYGKCIGCGMCIGACPYDARFFNPVRHTADKCDFCATRIDNGLRPACVDACVSRALIFGDMNDPHSEISKKLATVPTSVLKPELGTQPKVFYIQADHALKGRIKYSNDFKEEILEYHRHIPSPDATYWKKGKDR</sequence>
<dbReference type="InterPro" id="IPR017900">
    <property type="entry name" value="4Fe4S_Fe_S_CS"/>
</dbReference>
<evidence type="ECO:0000256" key="1">
    <source>
        <dbReference type="ARBA" id="ARBA00022485"/>
    </source>
</evidence>
<reference evidence="7" key="1">
    <citation type="submission" date="2020-07" db="EMBL/GenBank/DDBJ databases">
        <title>Huge and variable diversity of episymbiotic CPR bacteria and DPANN archaea in groundwater ecosystems.</title>
        <authorList>
            <person name="He C.Y."/>
            <person name="Keren R."/>
            <person name="Whittaker M."/>
            <person name="Farag I.F."/>
            <person name="Doudna J."/>
            <person name="Cate J.H.D."/>
            <person name="Banfield J.F."/>
        </authorList>
    </citation>
    <scope>NUCLEOTIDE SEQUENCE</scope>
    <source>
        <strain evidence="7">NC_groundwater_1664_Pr3_B-0.1um_52_9</strain>
    </source>
</reference>
<dbReference type="PANTHER" id="PTHR43177">
    <property type="entry name" value="PROTEIN NRFC"/>
    <property type="match status" value="1"/>
</dbReference>
<name>A0A9D6V2F2_9BACT</name>
<feature type="domain" description="4Fe-4S ferredoxin-type" evidence="6">
    <location>
        <begin position="31"/>
        <end position="60"/>
    </location>
</feature>
<gene>
    <name evidence="7" type="ORF">HY912_08495</name>
</gene>
<dbReference type="GO" id="GO:0046872">
    <property type="term" value="F:metal ion binding"/>
    <property type="evidence" value="ECO:0007669"/>
    <property type="project" value="UniProtKB-KW"/>
</dbReference>